<dbReference type="AlphaFoldDB" id="A0A5K7YK41"/>
<reference evidence="1 2" key="1">
    <citation type="submission" date="2019-11" db="EMBL/GenBank/DDBJ databases">
        <title>Comparative genomics of hydrocarbon-degrading Desulfosarcina strains.</title>
        <authorList>
            <person name="Watanabe M."/>
            <person name="Kojima H."/>
            <person name="Fukui M."/>
        </authorList>
    </citation>
    <scope>NUCLEOTIDE SEQUENCE [LARGE SCALE GENOMIC DNA]</scope>
    <source>
        <strain evidence="1 2">PL12</strain>
    </source>
</reference>
<evidence type="ECO:0008006" key="3">
    <source>
        <dbReference type="Google" id="ProtNLM"/>
    </source>
</evidence>
<protein>
    <recommendedName>
        <fullName evidence="3">Nucleotide-diphospho-sugar transferase domain-containing protein</fullName>
    </recommendedName>
</protein>
<sequence length="284" mass="33275">MLNVCTVSTPDYVDHTLALLYSMAAFRPVRLHCLVSERRRDLEDIGRSLPVENGELVFYALDDIYRETDFEKLPGDRDRLRWTSKSRLMAHLLQSGDIRSLLYLDNDMCFFDDFQFLFDELESHSLLLTPHWRPLDPEVNETQFFCNFRDGLYNAGFLGASVEGLDALNWWHRACLHRCEFDYGNGFFVDQRYLDAFPVYFEGVKILKHLGCNVAQWNADFLWREDKDGRIWINGEWPLVFIHFAGVTIDNIENGTDAALKPQLAAHRFWIEKAVRQISDHRRA</sequence>
<dbReference type="RefSeq" id="WP_155315069.1">
    <property type="nucleotide sequence ID" value="NZ_AP021874.1"/>
</dbReference>
<organism evidence="1 2">
    <name type="scientific">Desulfosarcina alkanivorans</name>
    <dbReference type="NCBI Taxonomy" id="571177"/>
    <lineage>
        <taxon>Bacteria</taxon>
        <taxon>Pseudomonadati</taxon>
        <taxon>Thermodesulfobacteriota</taxon>
        <taxon>Desulfobacteria</taxon>
        <taxon>Desulfobacterales</taxon>
        <taxon>Desulfosarcinaceae</taxon>
        <taxon>Desulfosarcina</taxon>
    </lineage>
</organism>
<keyword evidence="2" id="KW-1185">Reference proteome</keyword>
<gene>
    <name evidence="1" type="ORF">DSCA_06640</name>
</gene>
<evidence type="ECO:0000313" key="2">
    <source>
        <dbReference type="Proteomes" id="UP000427906"/>
    </source>
</evidence>
<dbReference type="OrthoDB" id="9816564at2"/>
<dbReference type="KEGG" id="dalk:DSCA_06640"/>
<dbReference type="Gene3D" id="3.90.550.10">
    <property type="entry name" value="Spore Coat Polysaccharide Biosynthesis Protein SpsA, Chain A"/>
    <property type="match status" value="1"/>
</dbReference>
<dbReference type="EMBL" id="AP021874">
    <property type="protein sequence ID" value="BBO66734.1"/>
    <property type="molecule type" value="Genomic_DNA"/>
</dbReference>
<evidence type="ECO:0000313" key="1">
    <source>
        <dbReference type="EMBL" id="BBO66734.1"/>
    </source>
</evidence>
<accession>A0A5K7YK41</accession>
<proteinExistence type="predicted"/>
<dbReference type="InterPro" id="IPR029044">
    <property type="entry name" value="Nucleotide-diphossugar_trans"/>
</dbReference>
<dbReference type="SUPFAM" id="SSF53448">
    <property type="entry name" value="Nucleotide-diphospho-sugar transferases"/>
    <property type="match status" value="1"/>
</dbReference>
<name>A0A5K7YK41_9BACT</name>
<dbReference type="Proteomes" id="UP000427906">
    <property type="component" value="Chromosome"/>
</dbReference>